<evidence type="ECO:0000256" key="3">
    <source>
        <dbReference type="ARBA" id="ARBA00022679"/>
    </source>
</evidence>
<comment type="catalytic activity">
    <reaction evidence="8">
        <text>L-seryl-[protein] + ATP = O-phospho-L-seryl-[protein] + ADP + H(+)</text>
        <dbReference type="Rhea" id="RHEA:17989"/>
        <dbReference type="Rhea" id="RHEA-COMP:9863"/>
        <dbReference type="Rhea" id="RHEA-COMP:11604"/>
        <dbReference type="ChEBI" id="CHEBI:15378"/>
        <dbReference type="ChEBI" id="CHEBI:29999"/>
        <dbReference type="ChEBI" id="CHEBI:30616"/>
        <dbReference type="ChEBI" id="CHEBI:83421"/>
        <dbReference type="ChEBI" id="CHEBI:456216"/>
        <dbReference type="EC" id="2.7.11.1"/>
    </reaction>
</comment>
<dbReference type="EMBL" id="JACJQY010000017">
    <property type="protein sequence ID" value="MBD2317629.1"/>
    <property type="molecule type" value="Genomic_DNA"/>
</dbReference>
<feature type="compositionally biased region" description="Polar residues" evidence="10">
    <location>
        <begin position="623"/>
        <end position="640"/>
    </location>
</feature>
<evidence type="ECO:0000256" key="6">
    <source>
        <dbReference type="ARBA" id="ARBA00022840"/>
    </source>
</evidence>
<feature type="region of interest" description="Disordered" evidence="10">
    <location>
        <begin position="583"/>
        <end position="640"/>
    </location>
</feature>
<evidence type="ECO:0000256" key="11">
    <source>
        <dbReference type="SAM" id="Phobius"/>
    </source>
</evidence>
<evidence type="ECO:0000256" key="9">
    <source>
        <dbReference type="PROSITE-ProRule" id="PRU10141"/>
    </source>
</evidence>
<feature type="transmembrane region" description="Helical" evidence="11">
    <location>
        <begin position="356"/>
        <end position="378"/>
    </location>
</feature>
<keyword evidence="3" id="KW-0808">Transferase</keyword>
<dbReference type="PANTHER" id="PTHR24363:SF0">
    <property type="entry name" value="SERINE_THREONINE KINASE LIKE DOMAIN CONTAINING 1"/>
    <property type="match status" value="1"/>
</dbReference>
<evidence type="ECO:0000313" key="14">
    <source>
        <dbReference type="Proteomes" id="UP000618445"/>
    </source>
</evidence>
<dbReference type="EC" id="2.7.11.1" evidence="1"/>
<dbReference type="Proteomes" id="UP000618445">
    <property type="component" value="Unassembled WGS sequence"/>
</dbReference>
<dbReference type="InterPro" id="IPR000719">
    <property type="entry name" value="Prot_kinase_dom"/>
</dbReference>
<dbReference type="InterPro" id="IPR017441">
    <property type="entry name" value="Protein_kinase_ATP_BS"/>
</dbReference>
<organism evidence="13 14">
    <name type="scientific">Phormidium tenue FACHB-1050</name>
    <dbReference type="NCBI Taxonomy" id="2692857"/>
    <lineage>
        <taxon>Bacteria</taxon>
        <taxon>Bacillati</taxon>
        <taxon>Cyanobacteriota</taxon>
        <taxon>Cyanophyceae</taxon>
        <taxon>Oscillatoriophycideae</taxon>
        <taxon>Oscillatoriales</taxon>
        <taxon>Oscillatoriaceae</taxon>
        <taxon>Phormidium</taxon>
    </lineage>
</organism>
<evidence type="ECO:0000313" key="13">
    <source>
        <dbReference type="EMBL" id="MBD2317629.1"/>
    </source>
</evidence>
<proteinExistence type="predicted"/>
<comment type="catalytic activity">
    <reaction evidence="7">
        <text>L-threonyl-[protein] + ATP = O-phospho-L-threonyl-[protein] + ADP + H(+)</text>
        <dbReference type="Rhea" id="RHEA:46608"/>
        <dbReference type="Rhea" id="RHEA-COMP:11060"/>
        <dbReference type="Rhea" id="RHEA-COMP:11605"/>
        <dbReference type="ChEBI" id="CHEBI:15378"/>
        <dbReference type="ChEBI" id="CHEBI:30013"/>
        <dbReference type="ChEBI" id="CHEBI:30616"/>
        <dbReference type="ChEBI" id="CHEBI:61977"/>
        <dbReference type="ChEBI" id="CHEBI:456216"/>
        <dbReference type="EC" id="2.7.11.1"/>
    </reaction>
</comment>
<dbReference type="PROSITE" id="PS00107">
    <property type="entry name" value="PROTEIN_KINASE_ATP"/>
    <property type="match status" value="1"/>
</dbReference>
<name>A0ABR8CAQ8_9CYAN</name>
<dbReference type="CDD" id="cd14014">
    <property type="entry name" value="STKc_PknB_like"/>
    <property type="match status" value="1"/>
</dbReference>
<comment type="caution">
    <text evidence="13">The sequence shown here is derived from an EMBL/GenBank/DDBJ whole genome shotgun (WGS) entry which is preliminary data.</text>
</comment>
<keyword evidence="11" id="KW-0812">Transmembrane</keyword>
<evidence type="ECO:0000256" key="2">
    <source>
        <dbReference type="ARBA" id="ARBA00022527"/>
    </source>
</evidence>
<dbReference type="RefSeq" id="WP_190578455.1">
    <property type="nucleotide sequence ID" value="NZ_CAWPQU010000009.1"/>
</dbReference>
<keyword evidence="11" id="KW-1133">Transmembrane helix</keyword>
<evidence type="ECO:0000259" key="12">
    <source>
        <dbReference type="PROSITE" id="PS50011"/>
    </source>
</evidence>
<evidence type="ECO:0000256" key="5">
    <source>
        <dbReference type="ARBA" id="ARBA00022777"/>
    </source>
</evidence>
<dbReference type="Gene3D" id="1.10.510.10">
    <property type="entry name" value="Transferase(Phosphotransferase) domain 1"/>
    <property type="match status" value="1"/>
</dbReference>
<dbReference type="SMART" id="SM00220">
    <property type="entry name" value="S_TKc"/>
    <property type="match status" value="1"/>
</dbReference>
<gene>
    <name evidence="13" type="ORF">H6G05_12335</name>
</gene>
<keyword evidence="6 9" id="KW-0067">ATP-binding</keyword>
<dbReference type="Gene3D" id="3.30.200.20">
    <property type="entry name" value="Phosphorylase Kinase, domain 1"/>
    <property type="match status" value="1"/>
</dbReference>
<evidence type="ECO:0000256" key="1">
    <source>
        <dbReference type="ARBA" id="ARBA00012513"/>
    </source>
</evidence>
<dbReference type="PROSITE" id="PS50011">
    <property type="entry name" value="PROTEIN_KINASE_DOM"/>
    <property type="match status" value="1"/>
</dbReference>
<dbReference type="GO" id="GO:0016301">
    <property type="term" value="F:kinase activity"/>
    <property type="evidence" value="ECO:0007669"/>
    <property type="project" value="UniProtKB-KW"/>
</dbReference>
<dbReference type="Pfam" id="PF00069">
    <property type="entry name" value="Pkinase"/>
    <property type="match status" value="1"/>
</dbReference>
<accession>A0ABR8CAQ8</accession>
<dbReference type="SUPFAM" id="SSF56112">
    <property type="entry name" value="Protein kinase-like (PK-like)"/>
    <property type="match status" value="1"/>
</dbReference>
<evidence type="ECO:0000256" key="10">
    <source>
        <dbReference type="SAM" id="MobiDB-lite"/>
    </source>
</evidence>
<feature type="domain" description="Protein kinase" evidence="12">
    <location>
        <begin position="10"/>
        <end position="273"/>
    </location>
</feature>
<keyword evidence="4 9" id="KW-0547">Nucleotide-binding</keyword>
<dbReference type="PANTHER" id="PTHR24363">
    <property type="entry name" value="SERINE/THREONINE PROTEIN KINASE"/>
    <property type="match status" value="1"/>
</dbReference>
<keyword evidence="5 13" id="KW-0418">Kinase</keyword>
<keyword evidence="2" id="KW-0723">Serine/threonine-protein kinase</keyword>
<reference evidence="13 14" key="1">
    <citation type="journal article" date="2020" name="ISME J.">
        <title>Comparative genomics reveals insights into cyanobacterial evolution and habitat adaptation.</title>
        <authorList>
            <person name="Chen M.Y."/>
            <person name="Teng W.K."/>
            <person name="Zhao L."/>
            <person name="Hu C.X."/>
            <person name="Zhou Y.K."/>
            <person name="Han B.P."/>
            <person name="Song L.R."/>
            <person name="Shu W.S."/>
        </authorList>
    </citation>
    <scope>NUCLEOTIDE SEQUENCE [LARGE SCALE GENOMIC DNA]</scope>
    <source>
        <strain evidence="13 14">FACHB-1050</strain>
    </source>
</reference>
<evidence type="ECO:0000256" key="8">
    <source>
        <dbReference type="ARBA" id="ARBA00048679"/>
    </source>
</evidence>
<evidence type="ECO:0000256" key="4">
    <source>
        <dbReference type="ARBA" id="ARBA00022741"/>
    </source>
</evidence>
<keyword evidence="11" id="KW-0472">Membrane</keyword>
<protein>
    <recommendedName>
        <fullName evidence="1">non-specific serine/threonine protein kinase</fullName>
        <ecNumber evidence="1">2.7.11.1</ecNumber>
    </recommendedName>
</protein>
<evidence type="ECO:0000256" key="7">
    <source>
        <dbReference type="ARBA" id="ARBA00047899"/>
    </source>
</evidence>
<dbReference type="InterPro" id="IPR011009">
    <property type="entry name" value="Kinase-like_dom_sf"/>
</dbReference>
<keyword evidence="14" id="KW-1185">Reference proteome</keyword>
<feature type="binding site" evidence="9">
    <location>
        <position position="41"/>
    </location>
    <ligand>
        <name>ATP</name>
        <dbReference type="ChEBI" id="CHEBI:30616"/>
    </ligand>
</feature>
<sequence length="640" mass="71338">MLGKILVSRYKICEELGRGGFGQTFIAEDIHLPSHPKCVIKQLKPKDTRSFVLESARKLFDREAQTLYKLGKHSQIPALLAHFEEENEFYLAQEMIEGVVLSQEIIPGKKLSDSFTFWLLEEVLQTLEFVHQQNVIHRDIKPSNLIKRASDGKVVLIDFGAVKETSIHTISHQGYTSFTLTIGSPGYMPDEQANGRPKFASDIYATGMMCIHALTGVTPSQMPEDQKTGEIIWRDLVPNINSELADFLDKMTRPHFSQRFQNGTEALAALQNLQRPSAFDSTIIPIQLTEEAIASINEPNSTIVSADLDTISPSVPISPISIETPSTVVLPTEKEEDVSAINLVEPINLSPQRKKYPYVAIGVVVITAIASISGYLFWQQAETNKRLEAIEKIRRLKAEGKYQECIDRAKAIASVNDSLTIQGLQKECFNGLSEIEGKAQLLKAQNFAKDNKFKEAIAIATKINPTSSVYPESQNLIEQWSQQILGIATTMYEEGKLKESITLLQEIPLNTPTGRKIPLLTNQWQTQFEKERKALELAKIALSQGRWEEASAELDKVTLPFFRRQIIDWEKIGTQAGVISTPVTEPAVKETPKTSPPVTEPAVKETPKTSPPVTEPPVIETPKTNQTTRTNPKDLTTGNQ</sequence>